<evidence type="ECO:0000259" key="1">
    <source>
        <dbReference type="Pfam" id="PF09346"/>
    </source>
</evidence>
<evidence type="ECO:0000313" key="2">
    <source>
        <dbReference type="EMBL" id="SHK35606.1"/>
    </source>
</evidence>
<dbReference type="SUPFAM" id="SSF160631">
    <property type="entry name" value="SMI1/KNR4-like"/>
    <property type="match status" value="1"/>
</dbReference>
<dbReference type="Pfam" id="PF09346">
    <property type="entry name" value="SMI1_KNR4"/>
    <property type="match status" value="1"/>
</dbReference>
<proteinExistence type="predicted"/>
<gene>
    <name evidence="2" type="ORF">SAMN02745163_03664</name>
</gene>
<sequence>MYFNNFNLDEFCSGSDYYINKEAVTDEMIKNAEKLLGYKLPQAYIELIKTRNGGSTVNKCFSTNRPTLWAEDHIAITGICGIGGTWGIDSDELVQAIF</sequence>
<protein>
    <submittedName>
        <fullName evidence="2">SMI1 / KNR4 family (SUKH-1)</fullName>
    </submittedName>
</protein>
<feature type="domain" description="Knr4/Smi1-like" evidence="1">
    <location>
        <begin position="24"/>
        <end position="84"/>
    </location>
</feature>
<evidence type="ECO:0000313" key="3">
    <source>
        <dbReference type="Proteomes" id="UP000184310"/>
    </source>
</evidence>
<dbReference type="EMBL" id="FQZB01000016">
    <property type="protein sequence ID" value="SHK35606.1"/>
    <property type="molecule type" value="Genomic_DNA"/>
</dbReference>
<dbReference type="Gene3D" id="3.40.1580.10">
    <property type="entry name" value="SMI1/KNR4-like"/>
    <property type="match status" value="1"/>
</dbReference>
<dbReference type="Proteomes" id="UP000184310">
    <property type="component" value="Unassembled WGS sequence"/>
</dbReference>
<accession>A0A1M6RT40</accession>
<dbReference type="STRING" id="1121302.SAMN02745163_03664"/>
<dbReference type="InterPro" id="IPR037883">
    <property type="entry name" value="Knr4/Smi1-like_sf"/>
</dbReference>
<organism evidence="2 3">
    <name type="scientific">Clostridium cavendishii DSM 21758</name>
    <dbReference type="NCBI Taxonomy" id="1121302"/>
    <lineage>
        <taxon>Bacteria</taxon>
        <taxon>Bacillati</taxon>
        <taxon>Bacillota</taxon>
        <taxon>Clostridia</taxon>
        <taxon>Eubacteriales</taxon>
        <taxon>Clostridiaceae</taxon>
        <taxon>Clostridium</taxon>
    </lineage>
</organism>
<name>A0A1M6RT40_9CLOT</name>
<keyword evidence="3" id="KW-1185">Reference proteome</keyword>
<reference evidence="2 3" key="1">
    <citation type="submission" date="2016-11" db="EMBL/GenBank/DDBJ databases">
        <authorList>
            <person name="Jaros S."/>
            <person name="Januszkiewicz K."/>
            <person name="Wedrychowicz H."/>
        </authorList>
    </citation>
    <scope>NUCLEOTIDE SEQUENCE [LARGE SCALE GENOMIC DNA]</scope>
    <source>
        <strain evidence="2 3">DSM 21758</strain>
    </source>
</reference>
<dbReference type="AlphaFoldDB" id="A0A1M6RT40"/>
<dbReference type="InterPro" id="IPR018958">
    <property type="entry name" value="Knr4/Smi1-like_dom"/>
</dbReference>